<dbReference type="InterPro" id="IPR054440">
    <property type="entry name" value="Gp32-like"/>
</dbReference>
<dbReference type="EMBL" id="FNKX01000001">
    <property type="protein sequence ID" value="SDR17693.1"/>
    <property type="molecule type" value="Genomic_DNA"/>
</dbReference>
<name>A0A1H1GX44_9BURK</name>
<dbReference type="STRING" id="157910.SAMN05445850_3133"/>
<sequence length="149" mass="16116">MSTITSANSAFSLAVTNLYPTPQAIQGYAADDAFSADAVDVAEIVMGVDGHMSGGFVFNPTNLRVAIMPDSPSLEFFENWMTAQRTAREVYYCNGSISIPSIARKYSLMNGILRSGYNIVNAKRVLEHVIYTIAFERCIGERSAGGTTA</sequence>
<protein>
    <submittedName>
        <fullName evidence="1">Uncharacterized protein</fullName>
    </submittedName>
</protein>
<dbReference type="AlphaFoldDB" id="A0A1H1GX44"/>
<keyword evidence="2" id="KW-1185">Reference proteome</keyword>
<dbReference type="Proteomes" id="UP000199365">
    <property type="component" value="Unassembled WGS sequence"/>
</dbReference>
<proteinExistence type="predicted"/>
<dbReference type="Pfam" id="PF22764">
    <property type="entry name" value="E217_Gp32"/>
    <property type="match status" value="1"/>
</dbReference>
<organism evidence="1 2">
    <name type="scientific">Paraburkholderia tuberum</name>
    <dbReference type="NCBI Taxonomy" id="157910"/>
    <lineage>
        <taxon>Bacteria</taxon>
        <taxon>Pseudomonadati</taxon>
        <taxon>Pseudomonadota</taxon>
        <taxon>Betaproteobacteria</taxon>
        <taxon>Burkholderiales</taxon>
        <taxon>Burkholderiaceae</taxon>
        <taxon>Paraburkholderia</taxon>
    </lineage>
</organism>
<dbReference type="RefSeq" id="WP_090804455.1">
    <property type="nucleotide sequence ID" value="NZ_FNKX01000001.1"/>
</dbReference>
<accession>A0A1H1GX44</accession>
<evidence type="ECO:0000313" key="2">
    <source>
        <dbReference type="Proteomes" id="UP000199365"/>
    </source>
</evidence>
<evidence type="ECO:0000313" key="1">
    <source>
        <dbReference type="EMBL" id="SDR17693.1"/>
    </source>
</evidence>
<reference evidence="2" key="1">
    <citation type="submission" date="2016-10" db="EMBL/GenBank/DDBJ databases">
        <authorList>
            <person name="Varghese N."/>
            <person name="Submissions S."/>
        </authorList>
    </citation>
    <scope>NUCLEOTIDE SEQUENCE [LARGE SCALE GENOMIC DNA]</scope>
    <source>
        <strain evidence="2">DUS833</strain>
    </source>
</reference>
<gene>
    <name evidence="1" type="ORF">SAMN05445850_3133</name>
</gene>